<evidence type="ECO:0000256" key="3">
    <source>
        <dbReference type="ARBA" id="ARBA00022630"/>
    </source>
</evidence>
<keyword evidence="6" id="KW-0812">Transmembrane</keyword>
<keyword evidence="6" id="KW-0472">Membrane</keyword>
<dbReference type="AlphaFoldDB" id="A0A1G2KVM6"/>
<feature type="transmembrane region" description="Helical" evidence="6">
    <location>
        <begin position="7"/>
        <end position="25"/>
    </location>
</feature>
<keyword evidence="5" id="KW-0560">Oxidoreductase</keyword>
<accession>A0A1G2KVM6</accession>
<dbReference type="GO" id="GO:0019646">
    <property type="term" value="P:aerobic electron transport chain"/>
    <property type="evidence" value="ECO:0007669"/>
    <property type="project" value="TreeGrafter"/>
</dbReference>
<proteinExistence type="inferred from homology"/>
<dbReference type="InterPro" id="IPR023753">
    <property type="entry name" value="FAD/NAD-binding_dom"/>
</dbReference>
<evidence type="ECO:0000259" key="7">
    <source>
        <dbReference type="Pfam" id="PF07992"/>
    </source>
</evidence>
<feature type="domain" description="FAD/NAD(P)-binding" evidence="7">
    <location>
        <begin position="7"/>
        <end position="328"/>
    </location>
</feature>
<dbReference type="PRINTS" id="PR00411">
    <property type="entry name" value="PNDRDTASEI"/>
</dbReference>
<evidence type="ECO:0000313" key="9">
    <source>
        <dbReference type="Proteomes" id="UP000177811"/>
    </source>
</evidence>
<dbReference type="Proteomes" id="UP000177811">
    <property type="component" value="Unassembled WGS sequence"/>
</dbReference>
<dbReference type="PRINTS" id="PR00368">
    <property type="entry name" value="FADPNR"/>
</dbReference>
<dbReference type="Gene3D" id="3.50.50.100">
    <property type="match status" value="1"/>
</dbReference>
<comment type="similarity">
    <text evidence="2">Belongs to the NADH dehydrogenase family.</text>
</comment>
<dbReference type="PANTHER" id="PTHR42913">
    <property type="entry name" value="APOPTOSIS-INDUCING FACTOR 1"/>
    <property type="match status" value="1"/>
</dbReference>
<protein>
    <recommendedName>
        <fullName evidence="7">FAD/NAD(P)-binding domain-containing protein</fullName>
    </recommendedName>
</protein>
<dbReference type="InterPro" id="IPR051169">
    <property type="entry name" value="NADH-Q_oxidoreductase"/>
</dbReference>
<dbReference type="GO" id="GO:0003955">
    <property type="term" value="F:NAD(P)H dehydrogenase (quinone) activity"/>
    <property type="evidence" value="ECO:0007669"/>
    <property type="project" value="TreeGrafter"/>
</dbReference>
<gene>
    <name evidence="8" type="ORF">A3C16_05330</name>
</gene>
<keyword evidence="3" id="KW-0285">Flavoprotein</keyword>
<evidence type="ECO:0000256" key="5">
    <source>
        <dbReference type="ARBA" id="ARBA00023002"/>
    </source>
</evidence>
<comment type="caution">
    <text evidence="8">The sequence shown here is derived from an EMBL/GenBank/DDBJ whole genome shotgun (WGS) entry which is preliminary data.</text>
</comment>
<organism evidence="8 9">
    <name type="scientific">Candidatus Sungbacteria bacterium RIFCSPHIGHO2_02_FULL_51_29</name>
    <dbReference type="NCBI Taxonomy" id="1802273"/>
    <lineage>
        <taxon>Bacteria</taxon>
        <taxon>Candidatus Sungiibacteriota</taxon>
    </lineage>
</organism>
<dbReference type="Pfam" id="PF07992">
    <property type="entry name" value="Pyr_redox_2"/>
    <property type="match status" value="1"/>
</dbReference>
<reference evidence="8 9" key="1">
    <citation type="journal article" date="2016" name="Nat. Commun.">
        <title>Thousands of microbial genomes shed light on interconnected biogeochemical processes in an aquifer system.</title>
        <authorList>
            <person name="Anantharaman K."/>
            <person name="Brown C.T."/>
            <person name="Hug L.A."/>
            <person name="Sharon I."/>
            <person name="Castelle C.J."/>
            <person name="Probst A.J."/>
            <person name="Thomas B.C."/>
            <person name="Singh A."/>
            <person name="Wilkins M.J."/>
            <person name="Karaoz U."/>
            <person name="Brodie E.L."/>
            <person name="Williams K.H."/>
            <person name="Hubbard S.S."/>
            <person name="Banfield J.F."/>
        </authorList>
    </citation>
    <scope>NUCLEOTIDE SEQUENCE [LARGE SCALE GENOMIC DNA]</scope>
</reference>
<dbReference type="SUPFAM" id="SSF51905">
    <property type="entry name" value="FAD/NAD(P)-binding domain"/>
    <property type="match status" value="1"/>
</dbReference>
<dbReference type="EMBL" id="MHQL01000034">
    <property type="protein sequence ID" value="OHA02469.1"/>
    <property type="molecule type" value="Genomic_DNA"/>
</dbReference>
<evidence type="ECO:0000256" key="6">
    <source>
        <dbReference type="SAM" id="Phobius"/>
    </source>
</evidence>
<dbReference type="PANTHER" id="PTHR42913:SF3">
    <property type="entry name" value="64 KDA MITOCHONDRIAL NADH DEHYDROGENASE (EUROFUNG)"/>
    <property type="match status" value="1"/>
</dbReference>
<dbReference type="InterPro" id="IPR036188">
    <property type="entry name" value="FAD/NAD-bd_sf"/>
</dbReference>
<name>A0A1G2KVM6_9BACT</name>
<evidence type="ECO:0000256" key="4">
    <source>
        <dbReference type="ARBA" id="ARBA00022827"/>
    </source>
</evidence>
<evidence type="ECO:0000256" key="2">
    <source>
        <dbReference type="ARBA" id="ARBA00005272"/>
    </source>
</evidence>
<evidence type="ECO:0000313" key="8">
    <source>
        <dbReference type="EMBL" id="OHA02469.1"/>
    </source>
</evidence>
<keyword evidence="4" id="KW-0274">FAD</keyword>
<keyword evidence="6" id="KW-1133">Transmembrane helix</keyword>
<comment type="cofactor">
    <cofactor evidence="1">
        <name>FAD</name>
        <dbReference type="ChEBI" id="CHEBI:57692"/>
    </cofactor>
</comment>
<sequence>MPEKQKNIIIAGAGFAGISVALHLAKHIRTIPGYTIILIDRNQSQLYTPALYETAAIPKEFVSDSSLKSSILIPVRDIVDGKPISFISDEIVGLTPSAKELRLRTTGILRYKYLVLALGSETNYFNIPGLQEWSFPLKTFMDGVGLRNAVEEVAKRKDHLRVVVGGAGASGVEMISEFIGFMCELQKEILPKKKICDAEFLLLEAAPTILPGFNPAVITRGEKRLKQLGIAIRTDTAIMAVEERSIVLKTGERIAYDILLWTGGVTGPALYKTLGLPVSPKGVLIVDEHLCVQKFCGSLFAAGDNASVTSPETGKPLPGNVPVAEQEGRLAATNILRTIRHQPPKCISAAKKYPFILAVGRRYAIADLVFFRFWGLPGWFAKQLVELSYLLRILPTRKALAVWWNILRYYSKDS</sequence>
<evidence type="ECO:0000256" key="1">
    <source>
        <dbReference type="ARBA" id="ARBA00001974"/>
    </source>
</evidence>